<gene>
    <name evidence="1" type="ORF">CRV2_00017745</name>
</gene>
<organism evidence="1 2">
    <name type="scientific">Clonostachys rosea f. rosea IK726</name>
    <dbReference type="NCBI Taxonomy" id="1349383"/>
    <lineage>
        <taxon>Eukaryota</taxon>
        <taxon>Fungi</taxon>
        <taxon>Dikarya</taxon>
        <taxon>Ascomycota</taxon>
        <taxon>Pezizomycotina</taxon>
        <taxon>Sordariomycetes</taxon>
        <taxon>Hypocreomycetidae</taxon>
        <taxon>Hypocreales</taxon>
        <taxon>Bionectriaceae</taxon>
        <taxon>Clonostachys</taxon>
    </lineage>
</organism>
<keyword evidence="2" id="KW-1185">Reference proteome</keyword>
<accession>A0ACA9UH95</accession>
<proteinExistence type="predicted"/>
<sequence>MVGHFGTGLSRGPEQVDVEVVTASENRPALSNPDKVTVSGSFILSTRKNMVAMDIRGEDPIAE</sequence>
<comment type="caution">
    <text evidence="1">The sequence shown here is derived from an EMBL/GenBank/DDBJ whole genome shotgun (WGS) entry which is preliminary data.</text>
</comment>
<dbReference type="EMBL" id="CADEHS020000494">
    <property type="protein sequence ID" value="CAG9952493.1"/>
    <property type="molecule type" value="Genomic_DNA"/>
</dbReference>
<evidence type="ECO:0000313" key="1">
    <source>
        <dbReference type="EMBL" id="CAG9952493.1"/>
    </source>
</evidence>
<protein>
    <submittedName>
        <fullName evidence="1">Uncharacterized protein</fullName>
    </submittedName>
</protein>
<dbReference type="Proteomes" id="UP000836387">
    <property type="component" value="Unassembled WGS sequence"/>
</dbReference>
<reference evidence="1" key="1">
    <citation type="submission" date="2020-04" db="EMBL/GenBank/DDBJ databases">
        <authorList>
            <person name="Broberg M."/>
        </authorList>
    </citation>
    <scope>NUCLEOTIDE SEQUENCE</scope>
</reference>
<evidence type="ECO:0000313" key="2">
    <source>
        <dbReference type="Proteomes" id="UP000836387"/>
    </source>
</evidence>
<reference evidence="1" key="2">
    <citation type="submission" date="2021-10" db="EMBL/GenBank/DDBJ databases">
        <authorList>
            <person name="Piombo E."/>
        </authorList>
    </citation>
    <scope>NUCLEOTIDE SEQUENCE</scope>
</reference>
<name>A0ACA9UH95_BIOOC</name>